<accession>A0A9D1ES46</accession>
<evidence type="ECO:0000256" key="1">
    <source>
        <dbReference type="SAM" id="MobiDB-lite"/>
    </source>
</evidence>
<evidence type="ECO:0000256" key="2">
    <source>
        <dbReference type="SAM" id="Phobius"/>
    </source>
</evidence>
<organism evidence="3 4">
    <name type="scientific">Candidatus Limivivens intestinipullorum</name>
    <dbReference type="NCBI Taxonomy" id="2840858"/>
    <lineage>
        <taxon>Bacteria</taxon>
        <taxon>Bacillati</taxon>
        <taxon>Bacillota</taxon>
        <taxon>Clostridia</taxon>
        <taxon>Lachnospirales</taxon>
        <taxon>Lachnospiraceae</taxon>
        <taxon>Lachnospiraceae incertae sedis</taxon>
        <taxon>Candidatus Limivivens</taxon>
    </lineage>
</organism>
<feature type="region of interest" description="Disordered" evidence="1">
    <location>
        <begin position="71"/>
        <end position="147"/>
    </location>
</feature>
<reference evidence="3" key="1">
    <citation type="submission" date="2020-10" db="EMBL/GenBank/DDBJ databases">
        <authorList>
            <person name="Gilroy R."/>
        </authorList>
    </citation>
    <scope>NUCLEOTIDE SEQUENCE</scope>
    <source>
        <strain evidence="3">CHK190-19873</strain>
    </source>
</reference>
<dbReference type="EMBL" id="DVIQ01000027">
    <property type="protein sequence ID" value="HIS31072.1"/>
    <property type="molecule type" value="Genomic_DNA"/>
</dbReference>
<dbReference type="NCBIfam" id="NF038403">
    <property type="entry name" value="perm_prefix_1"/>
    <property type="match status" value="1"/>
</dbReference>
<keyword evidence="2" id="KW-1133">Transmembrane helix</keyword>
<reference evidence="3" key="2">
    <citation type="journal article" date="2021" name="PeerJ">
        <title>Extensive microbial diversity within the chicken gut microbiome revealed by metagenomics and culture.</title>
        <authorList>
            <person name="Gilroy R."/>
            <person name="Ravi A."/>
            <person name="Getino M."/>
            <person name="Pursley I."/>
            <person name="Horton D.L."/>
            <person name="Alikhan N.F."/>
            <person name="Baker D."/>
            <person name="Gharbi K."/>
            <person name="Hall N."/>
            <person name="Watson M."/>
            <person name="Adriaenssens E.M."/>
            <person name="Foster-Nyarko E."/>
            <person name="Jarju S."/>
            <person name="Secka A."/>
            <person name="Antonio M."/>
            <person name="Oren A."/>
            <person name="Chaudhuri R.R."/>
            <person name="La Ragione R."/>
            <person name="Hildebrand F."/>
            <person name="Pallen M.J."/>
        </authorList>
    </citation>
    <scope>NUCLEOTIDE SEQUENCE</scope>
    <source>
        <strain evidence="3">CHK190-19873</strain>
    </source>
</reference>
<gene>
    <name evidence="3" type="ORF">IAB44_05905</name>
</gene>
<evidence type="ECO:0000313" key="4">
    <source>
        <dbReference type="Proteomes" id="UP000823935"/>
    </source>
</evidence>
<keyword evidence="2" id="KW-0472">Membrane</keyword>
<protein>
    <submittedName>
        <fullName evidence="3">Uncharacterized protein</fullName>
    </submittedName>
</protein>
<feature type="compositionally biased region" description="Polar residues" evidence="1">
    <location>
        <begin position="128"/>
        <end position="137"/>
    </location>
</feature>
<dbReference type="InterPro" id="IPR047928">
    <property type="entry name" value="Perm_prefix_1"/>
</dbReference>
<dbReference type="Proteomes" id="UP000823935">
    <property type="component" value="Unassembled WGS sequence"/>
</dbReference>
<proteinExistence type="predicted"/>
<dbReference type="AlphaFoldDB" id="A0A9D1ES46"/>
<evidence type="ECO:0000313" key="3">
    <source>
        <dbReference type="EMBL" id="HIS31072.1"/>
    </source>
</evidence>
<keyword evidence="2" id="KW-0812">Transmembrane</keyword>
<comment type="caution">
    <text evidence="3">The sequence shown here is derived from an EMBL/GenBank/DDBJ whole genome shotgun (WGS) entry which is preliminary data.</text>
</comment>
<sequence>METIRVYLDTMFRSLPDTSEVRRAKEELLAMMEDKYTELRSEGKSENEAIGQVIAEFGNAEELIRELELDSQASGRADARSESRGYDGPGARNESRDYDGPGARNESRDYDGSGAENESGAYDGPGAQNESRGFSQTETREPDREAENGLWLSMEDVRDYLMAFSSNNRLIAIGVMLLIWSPAFSIMVEGFPFLEFPGLTVLLLFVAAGVVLCILAGTKRPELTELQNARIYLDVDTEVYVRQGLEQNKSVMPMQIAAGVALCILSCIPSVASESLFGNDIGAGLMLFMVGVGVCLFILAGTERQKYQILLNEQ</sequence>
<feature type="compositionally biased region" description="Basic and acidic residues" evidence="1">
    <location>
        <begin position="138"/>
        <end position="147"/>
    </location>
</feature>
<feature type="transmembrane region" description="Helical" evidence="2">
    <location>
        <begin position="194"/>
        <end position="217"/>
    </location>
</feature>
<feature type="transmembrane region" description="Helical" evidence="2">
    <location>
        <begin position="251"/>
        <end position="271"/>
    </location>
</feature>
<feature type="compositionally biased region" description="Basic and acidic residues" evidence="1">
    <location>
        <begin position="93"/>
        <end position="111"/>
    </location>
</feature>
<feature type="transmembrane region" description="Helical" evidence="2">
    <location>
        <begin position="283"/>
        <end position="301"/>
    </location>
</feature>
<name>A0A9D1ES46_9FIRM</name>
<feature type="transmembrane region" description="Helical" evidence="2">
    <location>
        <begin position="170"/>
        <end position="188"/>
    </location>
</feature>